<keyword evidence="3" id="KW-1185">Reference proteome</keyword>
<gene>
    <name evidence="2" type="ORF">KSF_005300</name>
</gene>
<dbReference type="InterPro" id="IPR001584">
    <property type="entry name" value="Integrase_cat-core"/>
</dbReference>
<dbReference type="Proteomes" id="UP000597444">
    <property type="component" value="Unassembled WGS sequence"/>
</dbReference>
<dbReference type="GO" id="GO:0003676">
    <property type="term" value="F:nucleic acid binding"/>
    <property type="evidence" value="ECO:0007669"/>
    <property type="project" value="InterPro"/>
</dbReference>
<feature type="domain" description="Integrase catalytic" evidence="1">
    <location>
        <begin position="1"/>
        <end position="81"/>
    </location>
</feature>
<dbReference type="EMBL" id="BNJK01000001">
    <property type="protein sequence ID" value="GHO90482.1"/>
    <property type="molecule type" value="Genomic_DNA"/>
</dbReference>
<sequence>MSNAYSSLEASFHITVSVSRTGNCYDNAVTESFFGTLKAEYIESFPFVSRAQARQTIFEYTAGFYNRVRRHSSLGYKQLIC</sequence>
<evidence type="ECO:0000313" key="2">
    <source>
        <dbReference type="EMBL" id="GHO90482.1"/>
    </source>
</evidence>
<evidence type="ECO:0000313" key="3">
    <source>
        <dbReference type="Proteomes" id="UP000597444"/>
    </source>
</evidence>
<organism evidence="2 3">
    <name type="scientific">Reticulibacter mediterranei</name>
    <dbReference type="NCBI Taxonomy" id="2778369"/>
    <lineage>
        <taxon>Bacteria</taxon>
        <taxon>Bacillati</taxon>
        <taxon>Chloroflexota</taxon>
        <taxon>Ktedonobacteria</taxon>
        <taxon>Ktedonobacterales</taxon>
        <taxon>Reticulibacteraceae</taxon>
        <taxon>Reticulibacter</taxon>
    </lineage>
</organism>
<dbReference type="InterPro" id="IPR012337">
    <property type="entry name" value="RNaseH-like_sf"/>
</dbReference>
<dbReference type="PROSITE" id="PS50994">
    <property type="entry name" value="INTEGRASE"/>
    <property type="match status" value="1"/>
</dbReference>
<dbReference type="InterPro" id="IPR050900">
    <property type="entry name" value="Transposase_IS3/IS150/IS904"/>
</dbReference>
<dbReference type="AlphaFoldDB" id="A0A8J3N0P2"/>
<protein>
    <recommendedName>
        <fullName evidence="1">Integrase catalytic domain-containing protein</fullName>
    </recommendedName>
</protein>
<dbReference type="PANTHER" id="PTHR46889:SF4">
    <property type="entry name" value="TRANSPOSASE INSO FOR INSERTION SEQUENCE ELEMENT IS911B-RELATED"/>
    <property type="match status" value="1"/>
</dbReference>
<accession>A0A8J3N0P2</accession>
<evidence type="ECO:0000259" key="1">
    <source>
        <dbReference type="PROSITE" id="PS50994"/>
    </source>
</evidence>
<dbReference type="Gene3D" id="3.30.420.10">
    <property type="entry name" value="Ribonuclease H-like superfamily/Ribonuclease H"/>
    <property type="match status" value="1"/>
</dbReference>
<reference evidence="2" key="1">
    <citation type="submission" date="2020-10" db="EMBL/GenBank/DDBJ databases">
        <title>Taxonomic study of unclassified bacteria belonging to the class Ktedonobacteria.</title>
        <authorList>
            <person name="Yabe S."/>
            <person name="Wang C.M."/>
            <person name="Zheng Y."/>
            <person name="Sakai Y."/>
            <person name="Cavaletti L."/>
            <person name="Monciardini P."/>
            <person name="Donadio S."/>
        </authorList>
    </citation>
    <scope>NUCLEOTIDE SEQUENCE</scope>
    <source>
        <strain evidence="2">ID150040</strain>
    </source>
</reference>
<dbReference type="SUPFAM" id="SSF53098">
    <property type="entry name" value="Ribonuclease H-like"/>
    <property type="match status" value="1"/>
</dbReference>
<proteinExistence type="predicted"/>
<comment type="caution">
    <text evidence="2">The sequence shown here is derived from an EMBL/GenBank/DDBJ whole genome shotgun (WGS) entry which is preliminary data.</text>
</comment>
<dbReference type="Pfam" id="PF13683">
    <property type="entry name" value="rve_3"/>
    <property type="match status" value="1"/>
</dbReference>
<dbReference type="GO" id="GO:0015074">
    <property type="term" value="P:DNA integration"/>
    <property type="evidence" value="ECO:0007669"/>
    <property type="project" value="InterPro"/>
</dbReference>
<dbReference type="InterPro" id="IPR036397">
    <property type="entry name" value="RNaseH_sf"/>
</dbReference>
<dbReference type="PANTHER" id="PTHR46889">
    <property type="entry name" value="TRANSPOSASE INSF FOR INSERTION SEQUENCE IS3B-RELATED"/>
    <property type="match status" value="1"/>
</dbReference>
<dbReference type="RefSeq" id="WP_220201443.1">
    <property type="nucleotide sequence ID" value="NZ_BNJK01000001.1"/>
</dbReference>
<name>A0A8J3N0P2_9CHLR</name>